<name>A0AAW8HAL7_9ENTR</name>
<dbReference type="RefSeq" id="WP_014069209.1">
    <property type="nucleotide sequence ID" value="NC_015968.1"/>
</dbReference>
<organism evidence="10 11">
    <name type="scientific">Enterobacter soli</name>
    <dbReference type="NCBI Taxonomy" id="885040"/>
    <lineage>
        <taxon>Bacteria</taxon>
        <taxon>Pseudomonadati</taxon>
        <taxon>Pseudomonadota</taxon>
        <taxon>Gammaproteobacteria</taxon>
        <taxon>Enterobacterales</taxon>
        <taxon>Enterobacteriaceae</taxon>
        <taxon>Enterobacter</taxon>
    </lineage>
</organism>
<protein>
    <submittedName>
        <fullName evidence="10">Iron ABC transporter substrate-binding protein</fullName>
    </submittedName>
</protein>
<evidence type="ECO:0000256" key="9">
    <source>
        <dbReference type="SAM" id="SignalP"/>
    </source>
</evidence>
<feature type="binding site" evidence="8">
    <location>
        <position position="88"/>
    </location>
    <ligand>
        <name>Fe cation</name>
        <dbReference type="ChEBI" id="CHEBI:24875"/>
    </ligand>
</feature>
<dbReference type="PANTHER" id="PTHR30006:SF15">
    <property type="entry name" value="IRON-UTILIZATION PERIPLASMIC PROTEIN"/>
    <property type="match status" value="1"/>
</dbReference>
<reference evidence="10 11" key="1">
    <citation type="submission" date="2023-08" db="EMBL/GenBank/DDBJ databases">
        <authorList>
            <person name="Dale J."/>
        </authorList>
    </citation>
    <scope>NUCLEOTIDE SEQUENCE [LARGE SCALE GENOMIC DNA]</scope>
    <source>
        <strain evidence="10 11">2023EL-00788</strain>
    </source>
</reference>
<dbReference type="CDD" id="cd13543">
    <property type="entry name" value="PBP2_Fbp"/>
    <property type="match status" value="1"/>
</dbReference>
<comment type="caution">
    <text evidence="10">The sequence shown here is derived from an EMBL/GenBank/DDBJ whole genome shotgun (WGS) entry which is preliminary data.</text>
</comment>
<dbReference type="EMBL" id="JAVDKS010000006">
    <property type="protein sequence ID" value="MDQ2257585.1"/>
    <property type="molecule type" value="Genomic_DNA"/>
</dbReference>
<sequence length="338" mass="36692">MNSRVLSCFSLALLSSSIFLSTQSVAAENNEGIVVYNAQHENLVKSWVDGFTKETGIKVTLRNGDDSELGNQLVQEGSASPADVFLTENSPSMVLVDNAKLFAPLDAATLKQVPAEFRPAHGRWIGIAARSTVFVYNPAKLSEQQLPKSLMDLAKPEWKGRWAASPSGADFQAIVSAMLALKGEQATLDWLKAMKANFVAYKGNSTVMKAVNAGQIDGGVIYHYYRFVDQSKTGENSKNTQLYYFKHQDPGAFVSLSGGGVLASSKHKEQAQAFIKWITGKEGQEQLRTNNAFEYAVGVNAASNPKLVPLKDLDAPKVEPSTLNSKKVIELMTQAGLL</sequence>
<feature type="binding site" evidence="8">
    <location>
        <position position="40"/>
    </location>
    <ligand>
        <name>Fe cation</name>
        <dbReference type="ChEBI" id="CHEBI:24875"/>
    </ligand>
</feature>
<feature type="binding site" evidence="8">
    <location>
        <position position="224"/>
    </location>
    <ligand>
        <name>Fe cation</name>
        <dbReference type="ChEBI" id="CHEBI:24875"/>
    </ligand>
</feature>
<evidence type="ECO:0000256" key="4">
    <source>
        <dbReference type="ARBA" id="ARBA00022723"/>
    </source>
</evidence>
<keyword evidence="2" id="KW-0813">Transport</keyword>
<comment type="similarity">
    <text evidence="1">Belongs to the bacterial solute-binding protein 1 family.</text>
</comment>
<evidence type="ECO:0000313" key="11">
    <source>
        <dbReference type="Proteomes" id="UP001225042"/>
    </source>
</evidence>
<feature type="signal peptide" evidence="9">
    <location>
        <begin position="1"/>
        <end position="26"/>
    </location>
</feature>
<dbReference type="GO" id="GO:0030288">
    <property type="term" value="C:outer membrane-bounded periplasmic space"/>
    <property type="evidence" value="ECO:0007669"/>
    <property type="project" value="TreeGrafter"/>
</dbReference>
<evidence type="ECO:0000256" key="6">
    <source>
        <dbReference type="ARBA" id="ARBA00023004"/>
    </source>
</evidence>
<keyword evidence="4 8" id="KW-0479">Metal-binding</keyword>
<dbReference type="InterPro" id="IPR006061">
    <property type="entry name" value="SBP_1_CS"/>
</dbReference>
<evidence type="ECO:0000256" key="8">
    <source>
        <dbReference type="PIRSR" id="PIRSR002825-1"/>
    </source>
</evidence>
<dbReference type="Pfam" id="PF13343">
    <property type="entry name" value="SBP_bac_6"/>
    <property type="match status" value="1"/>
</dbReference>
<dbReference type="SUPFAM" id="SSF53850">
    <property type="entry name" value="Periplasmic binding protein-like II"/>
    <property type="match status" value="1"/>
</dbReference>
<dbReference type="GO" id="GO:0055085">
    <property type="term" value="P:transmembrane transport"/>
    <property type="evidence" value="ECO:0007669"/>
    <property type="project" value="InterPro"/>
</dbReference>
<dbReference type="PROSITE" id="PS01037">
    <property type="entry name" value="SBP_BACTERIAL_1"/>
    <property type="match status" value="1"/>
</dbReference>
<keyword evidence="6 8" id="KW-0408">Iron</keyword>
<proteinExistence type="inferred from homology"/>
<dbReference type="GeneID" id="88088329"/>
<dbReference type="PIRSF" id="PIRSF002825">
    <property type="entry name" value="CfbpA"/>
    <property type="match status" value="1"/>
</dbReference>
<gene>
    <name evidence="10" type="ORF">RBJ67_15745</name>
</gene>
<dbReference type="Gene3D" id="3.40.190.10">
    <property type="entry name" value="Periplasmic binding protein-like II"/>
    <property type="match status" value="2"/>
</dbReference>
<dbReference type="AlphaFoldDB" id="A0AAW8HAL7"/>
<evidence type="ECO:0000256" key="3">
    <source>
        <dbReference type="ARBA" id="ARBA00022496"/>
    </source>
</evidence>
<evidence type="ECO:0000313" key="10">
    <source>
        <dbReference type="EMBL" id="MDQ2257585.1"/>
    </source>
</evidence>
<feature type="chain" id="PRO_5043622695" evidence="9">
    <location>
        <begin position="27"/>
        <end position="338"/>
    </location>
</feature>
<keyword evidence="7" id="KW-0406">Ion transport</keyword>
<keyword evidence="3" id="KW-0410">Iron transport</keyword>
<dbReference type="Proteomes" id="UP001225042">
    <property type="component" value="Unassembled WGS sequence"/>
</dbReference>
<evidence type="ECO:0000256" key="5">
    <source>
        <dbReference type="ARBA" id="ARBA00022729"/>
    </source>
</evidence>
<evidence type="ECO:0000256" key="7">
    <source>
        <dbReference type="ARBA" id="ARBA00023065"/>
    </source>
</evidence>
<keyword evidence="11" id="KW-1185">Reference proteome</keyword>
<dbReference type="GO" id="GO:0006826">
    <property type="term" value="P:iron ion transport"/>
    <property type="evidence" value="ECO:0007669"/>
    <property type="project" value="UniProtKB-KW"/>
</dbReference>
<keyword evidence="5 9" id="KW-0732">Signal</keyword>
<accession>A0AAW8HAL7</accession>
<evidence type="ECO:0000256" key="1">
    <source>
        <dbReference type="ARBA" id="ARBA00008520"/>
    </source>
</evidence>
<feature type="binding site" evidence="8">
    <location>
        <position position="225"/>
    </location>
    <ligand>
        <name>Fe cation</name>
        <dbReference type="ChEBI" id="CHEBI:24875"/>
    </ligand>
</feature>
<dbReference type="PANTHER" id="PTHR30006">
    <property type="entry name" value="THIAMINE-BINDING PERIPLASMIC PROTEIN-RELATED"/>
    <property type="match status" value="1"/>
</dbReference>
<evidence type="ECO:0000256" key="2">
    <source>
        <dbReference type="ARBA" id="ARBA00022448"/>
    </source>
</evidence>
<dbReference type="InterPro" id="IPR026045">
    <property type="entry name" value="Ferric-bd"/>
</dbReference>
<dbReference type="GO" id="GO:0046872">
    <property type="term" value="F:metal ion binding"/>
    <property type="evidence" value="ECO:0007669"/>
    <property type="project" value="UniProtKB-KW"/>
</dbReference>